<dbReference type="AlphaFoldDB" id="A0A3D4SX59"/>
<keyword evidence="4" id="KW-0472">Membrane</keyword>
<dbReference type="RefSeq" id="WP_273051191.1">
    <property type="nucleotide sequence ID" value="NZ_DAITTW010000014.1"/>
</dbReference>
<keyword evidence="4" id="KW-1133">Transmembrane helix</keyword>
<evidence type="ECO:0000256" key="4">
    <source>
        <dbReference type="SAM" id="Phobius"/>
    </source>
</evidence>
<evidence type="ECO:0000256" key="2">
    <source>
        <dbReference type="ARBA" id="ARBA00022630"/>
    </source>
</evidence>
<keyword evidence="2" id="KW-0285">Flavoprotein</keyword>
<evidence type="ECO:0000259" key="5">
    <source>
        <dbReference type="Pfam" id="PF01134"/>
    </source>
</evidence>
<protein>
    <submittedName>
        <fullName evidence="6">Monooxygenase</fullName>
    </submittedName>
</protein>
<dbReference type="EMBL" id="DQID01000099">
    <property type="protein sequence ID" value="HCT13863.1"/>
    <property type="molecule type" value="Genomic_DNA"/>
</dbReference>
<reference evidence="6 7" key="1">
    <citation type="journal article" date="2018" name="Nat. Biotechnol.">
        <title>A standardized bacterial taxonomy based on genome phylogeny substantially revises the tree of life.</title>
        <authorList>
            <person name="Parks D.H."/>
            <person name="Chuvochina M."/>
            <person name="Waite D.W."/>
            <person name="Rinke C."/>
            <person name="Skarshewski A."/>
            <person name="Chaumeil P.A."/>
            <person name="Hugenholtz P."/>
        </authorList>
    </citation>
    <scope>NUCLEOTIDE SEQUENCE [LARGE SCALE GENOMIC DNA]</scope>
    <source>
        <strain evidence="6">UBA11247</strain>
    </source>
</reference>
<organism evidence="6 7">
    <name type="scientific">Corynebacterium nuruki</name>
    <dbReference type="NCBI Taxonomy" id="1032851"/>
    <lineage>
        <taxon>Bacteria</taxon>
        <taxon>Bacillati</taxon>
        <taxon>Actinomycetota</taxon>
        <taxon>Actinomycetes</taxon>
        <taxon>Mycobacteriales</taxon>
        <taxon>Corynebacteriaceae</taxon>
        <taxon>Corynebacterium</taxon>
    </lineage>
</organism>
<proteinExistence type="predicted"/>
<dbReference type="GO" id="GO:0004497">
    <property type="term" value="F:monooxygenase activity"/>
    <property type="evidence" value="ECO:0007669"/>
    <property type="project" value="UniProtKB-KW"/>
</dbReference>
<dbReference type="InterPro" id="IPR040131">
    <property type="entry name" value="MnmG_N"/>
</dbReference>
<feature type="domain" description="MnmG N-terminal" evidence="5">
    <location>
        <begin position="12"/>
        <end position="42"/>
    </location>
</feature>
<sequence length="456" mass="47508">MTTATHPTTRSVAVIGAGLAGTGAALALTRAGFRVDLYSDRTREALRDDVPATGTAILFGASRTADAEIIADRYADNPAAHFSAGAAGLAGDSSNSSDSTGVASFPASYTYEAQSVDARLRADDRLAAFLDLADTTGNRFLVDPVTPDSLDTIAGTHDLTLVATGKAGLADAFATDTDRTPYTGPQRHLLTVTATGLPSDHVFTGRTGGTQSDRLTDTDGNPANNSLLSLHEEGEVFAGPYLHKDGLASWVLLAWAKPGTATEQAFHSTSDAASALQTLKDLHHREFPDIADDIDRLQPVESDPHSWLKGAVTPRVRRPVGETASGHLVAALGDTAIAVDPIAGQGAQLGDRQVAALTAGLTAAASDGKEWDATLLTDLFERHWEDHGRAGVAVTSLFLGDPLYAEVAGAFFGNAGADPAYATGLFNLFSEPAPAITLRTAADVARYVDAFRKVTA</sequence>
<dbReference type="InterPro" id="IPR036188">
    <property type="entry name" value="FAD/NAD-bd_sf"/>
</dbReference>
<comment type="caution">
    <text evidence="6">The sequence shown here is derived from an EMBL/GenBank/DDBJ whole genome shotgun (WGS) entry which is preliminary data.</text>
</comment>
<dbReference type="Pfam" id="PF01134">
    <property type="entry name" value="GIDA"/>
    <property type="match status" value="1"/>
</dbReference>
<evidence type="ECO:0000313" key="6">
    <source>
        <dbReference type="EMBL" id="HCT13863.1"/>
    </source>
</evidence>
<keyword evidence="6" id="KW-0503">Monooxygenase</keyword>
<accession>A0A3D4SX59</accession>
<evidence type="ECO:0000256" key="3">
    <source>
        <dbReference type="ARBA" id="ARBA00022827"/>
    </source>
</evidence>
<keyword evidence="3" id="KW-0274">FAD</keyword>
<dbReference type="Proteomes" id="UP000261739">
    <property type="component" value="Unassembled WGS sequence"/>
</dbReference>
<feature type="transmembrane region" description="Helical" evidence="4">
    <location>
        <begin position="12"/>
        <end position="33"/>
    </location>
</feature>
<keyword evidence="4" id="KW-0812">Transmembrane</keyword>
<dbReference type="SUPFAM" id="SSF51905">
    <property type="entry name" value="FAD/NAD(P)-binding domain"/>
    <property type="match status" value="1"/>
</dbReference>
<evidence type="ECO:0000256" key="1">
    <source>
        <dbReference type="ARBA" id="ARBA00001974"/>
    </source>
</evidence>
<dbReference type="Gene3D" id="3.50.50.60">
    <property type="entry name" value="FAD/NAD(P)-binding domain"/>
    <property type="match status" value="3"/>
</dbReference>
<keyword evidence="6" id="KW-0560">Oxidoreductase</keyword>
<comment type="cofactor">
    <cofactor evidence="1">
        <name>FAD</name>
        <dbReference type="ChEBI" id="CHEBI:57692"/>
    </cofactor>
</comment>
<gene>
    <name evidence="6" type="ORF">DIW82_03460</name>
</gene>
<name>A0A3D4SX59_9CORY</name>
<evidence type="ECO:0000313" key="7">
    <source>
        <dbReference type="Proteomes" id="UP000261739"/>
    </source>
</evidence>
<dbReference type="STRING" id="863239.GCA_000213935_01288"/>